<reference evidence="1 2" key="1">
    <citation type="submission" date="2016-03" db="EMBL/GenBank/DDBJ databases">
        <title>EvidentialGene: Evidence-directed Construction of Genes on Genomes.</title>
        <authorList>
            <person name="Gilbert D.G."/>
            <person name="Choi J.-H."/>
            <person name="Mockaitis K."/>
            <person name="Colbourne J."/>
            <person name="Pfrender M."/>
        </authorList>
    </citation>
    <scope>NUCLEOTIDE SEQUENCE [LARGE SCALE GENOMIC DNA]</scope>
    <source>
        <strain evidence="1 2">Xinb3</strain>
        <tissue evidence="1">Complete organism</tissue>
    </source>
</reference>
<comment type="caution">
    <text evidence="1">The sequence shown here is derived from an EMBL/GenBank/DDBJ whole genome shotgun (WGS) entry which is preliminary data.</text>
</comment>
<organism evidence="1 2">
    <name type="scientific">Daphnia magna</name>
    <dbReference type="NCBI Taxonomy" id="35525"/>
    <lineage>
        <taxon>Eukaryota</taxon>
        <taxon>Metazoa</taxon>
        <taxon>Ecdysozoa</taxon>
        <taxon>Arthropoda</taxon>
        <taxon>Crustacea</taxon>
        <taxon>Branchiopoda</taxon>
        <taxon>Diplostraca</taxon>
        <taxon>Cladocera</taxon>
        <taxon>Anomopoda</taxon>
        <taxon>Daphniidae</taxon>
        <taxon>Daphnia</taxon>
    </lineage>
</organism>
<sequence length="70" mass="8205">MLFRNSLCFLSGQWTLIMTLCGHYNTPADDWTIDYSPSTPFCFSDVNYASNDWLCHRDQVISRERLNHAE</sequence>
<dbReference type="Proteomes" id="UP000076858">
    <property type="component" value="Unassembled WGS sequence"/>
</dbReference>
<name>A0A0N8DCQ3_9CRUS</name>
<proteinExistence type="predicted"/>
<evidence type="ECO:0000313" key="2">
    <source>
        <dbReference type="Proteomes" id="UP000076858"/>
    </source>
</evidence>
<dbReference type="AlphaFoldDB" id="A0A0N8DCQ3"/>
<protein>
    <submittedName>
        <fullName evidence="1">Uncharacterized protein</fullName>
    </submittedName>
</protein>
<dbReference type="EMBL" id="LRGB01008352">
    <property type="protein sequence ID" value="KZS00841.1"/>
    <property type="molecule type" value="Genomic_DNA"/>
</dbReference>
<evidence type="ECO:0000313" key="1">
    <source>
        <dbReference type="EMBL" id="KZS00841.1"/>
    </source>
</evidence>
<accession>A0A0N8DCQ3</accession>
<gene>
    <name evidence="1" type="ORF">APZ42_002700</name>
</gene>
<keyword evidence="2" id="KW-1185">Reference proteome</keyword>